<proteinExistence type="predicted"/>
<reference evidence="2 3" key="1">
    <citation type="journal article" date="2011" name="J. Gen. Appl. Microbiol.">
        <title>Draft genome sequencing of the enigmatic basidiomycete Mixia osmundae.</title>
        <authorList>
            <person name="Nishida H."/>
            <person name="Nagatsuka Y."/>
            <person name="Sugiyama J."/>
        </authorList>
    </citation>
    <scope>NUCLEOTIDE SEQUENCE [LARGE SCALE GENOMIC DNA]</scope>
    <source>
        <strain evidence="3">CBS 9802 / IAM 14324 / JCM 22182 / KY 12970</strain>
    </source>
</reference>
<keyword evidence="3" id="KW-1185">Reference proteome</keyword>
<evidence type="ECO:0000313" key="3">
    <source>
        <dbReference type="Proteomes" id="UP000009131"/>
    </source>
</evidence>
<sequence>MRSIIAVLPLWASVLGAAIEHKNAATLSLEVLTKHVMTWQVGWYPNPGATSPDDGALWMGDVDEGRGKAMLLESKPASGGATDSTWFIESKTIDGRPFALGLMVRDVQKRLAQENVIAIHLEGQDIDVRDTSLYVLKFNGHQILPPLGSR</sequence>
<feature type="chain" id="PRO_5009955615" evidence="1">
    <location>
        <begin position="17"/>
        <end position="150"/>
    </location>
</feature>
<dbReference type="HOGENOM" id="CLU_1740992_0_0_1"/>
<evidence type="ECO:0000313" key="2">
    <source>
        <dbReference type="EMBL" id="GAA96302.1"/>
    </source>
</evidence>
<feature type="signal peptide" evidence="1">
    <location>
        <begin position="1"/>
        <end position="16"/>
    </location>
</feature>
<protein>
    <submittedName>
        <fullName evidence="2">Uncharacterized protein</fullName>
    </submittedName>
</protein>
<gene>
    <name evidence="2" type="primary">Mo02968</name>
    <name evidence="2" type="ORF">E5Q_02968</name>
</gene>
<dbReference type="InParanoid" id="G7E0E2"/>
<dbReference type="AlphaFoldDB" id="G7E0E2"/>
<name>G7E0E2_MIXOS</name>
<reference evidence="2 3" key="2">
    <citation type="journal article" date="2012" name="Open Biol.">
        <title>Characteristics of nucleosomes and linker DNA regions on the genome of the basidiomycete Mixia osmundae revealed by mono- and dinucleosome mapping.</title>
        <authorList>
            <person name="Nishida H."/>
            <person name="Kondo S."/>
            <person name="Matsumoto T."/>
            <person name="Suzuki Y."/>
            <person name="Yoshikawa H."/>
            <person name="Taylor T.D."/>
            <person name="Sugiyama J."/>
        </authorList>
    </citation>
    <scope>NUCLEOTIDE SEQUENCE [LARGE SCALE GENOMIC DNA]</scope>
    <source>
        <strain evidence="3">CBS 9802 / IAM 14324 / JCM 22182 / KY 12970</strain>
    </source>
</reference>
<keyword evidence="1" id="KW-0732">Signal</keyword>
<comment type="caution">
    <text evidence="2">The sequence shown here is derived from an EMBL/GenBank/DDBJ whole genome shotgun (WGS) entry which is preliminary data.</text>
</comment>
<organism evidence="2 3">
    <name type="scientific">Mixia osmundae (strain CBS 9802 / IAM 14324 / JCM 22182 / KY 12970)</name>
    <dbReference type="NCBI Taxonomy" id="764103"/>
    <lineage>
        <taxon>Eukaryota</taxon>
        <taxon>Fungi</taxon>
        <taxon>Dikarya</taxon>
        <taxon>Basidiomycota</taxon>
        <taxon>Pucciniomycotina</taxon>
        <taxon>Mixiomycetes</taxon>
        <taxon>Mixiales</taxon>
        <taxon>Mixiaceae</taxon>
        <taxon>Mixia</taxon>
    </lineage>
</organism>
<dbReference type="EMBL" id="BABT02000078">
    <property type="protein sequence ID" value="GAA96302.1"/>
    <property type="molecule type" value="Genomic_DNA"/>
</dbReference>
<dbReference type="RefSeq" id="XP_014566899.1">
    <property type="nucleotide sequence ID" value="XM_014711413.1"/>
</dbReference>
<dbReference type="Proteomes" id="UP000009131">
    <property type="component" value="Unassembled WGS sequence"/>
</dbReference>
<evidence type="ECO:0000256" key="1">
    <source>
        <dbReference type="SAM" id="SignalP"/>
    </source>
</evidence>
<accession>G7E0E2</accession>